<feature type="transmembrane region" description="Helical" evidence="1">
    <location>
        <begin position="35"/>
        <end position="58"/>
    </location>
</feature>
<evidence type="ECO:0000313" key="3">
    <source>
        <dbReference type="Proteomes" id="UP000289600"/>
    </source>
</evidence>
<organism evidence="2 3">
    <name type="scientific">Moumouvirus australiensis</name>
    <dbReference type="NCBI Taxonomy" id="2109587"/>
    <lineage>
        <taxon>Viruses</taxon>
        <taxon>Varidnaviria</taxon>
        <taxon>Bamfordvirae</taxon>
        <taxon>Nucleocytoviricota</taxon>
        <taxon>Megaviricetes</taxon>
        <taxon>Imitervirales</taxon>
        <taxon>Mimiviridae</taxon>
        <taxon>Megamimivirinae</taxon>
        <taxon>Moumouvirus</taxon>
        <taxon>Moumouvirus australiense</taxon>
    </lineage>
</organism>
<protein>
    <submittedName>
        <fullName evidence="2">Uncharacterized protein</fullName>
    </submittedName>
</protein>
<gene>
    <name evidence="2" type="ORF">mc_792</name>
</gene>
<dbReference type="EMBL" id="MG807320">
    <property type="protein sequence ID" value="AVL95179.1"/>
    <property type="molecule type" value="Genomic_DNA"/>
</dbReference>
<keyword evidence="1" id="KW-0472">Membrane</keyword>
<evidence type="ECO:0000313" key="2">
    <source>
        <dbReference type="EMBL" id="AVL95179.1"/>
    </source>
</evidence>
<keyword evidence="3" id="KW-1185">Reference proteome</keyword>
<keyword evidence="1" id="KW-1133">Transmembrane helix</keyword>
<accession>A0A2P1EMT5</accession>
<evidence type="ECO:0000256" key="1">
    <source>
        <dbReference type="SAM" id="Phobius"/>
    </source>
</evidence>
<name>A0A2P1EMT5_9VIRU</name>
<keyword evidence="1" id="KW-0812">Transmembrane</keyword>
<sequence>MLYTIICAYIGAIIAKNIARLNGADMRTDGLTTGFLSTMAGGFLGAGFGLSLGIILFAKGSYFWFI</sequence>
<reference evidence="3" key="1">
    <citation type="submission" date="2018-01" db="EMBL/GenBank/DDBJ databases">
        <title>Testimony of 'menage a trois' revealed by the proteome of Megavirus virophage.</title>
        <authorList>
            <person name="Jeudy S."/>
            <person name="Bertaux L."/>
            <person name="Alempic J.-M."/>
            <person name="Lartigue A."/>
            <person name="Legendre M."/>
            <person name="Philippe N."/>
            <person name="Beucher L."/>
            <person name="Biondi E."/>
            <person name="Juul S."/>
            <person name="Turner D."/>
            <person name="Coute Y."/>
            <person name="Claverie J.-M."/>
            <person name="Abergel C."/>
        </authorList>
    </citation>
    <scope>NUCLEOTIDE SEQUENCE [LARGE SCALE GENOMIC DNA]</scope>
</reference>
<dbReference type="Proteomes" id="UP000289600">
    <property type="component" value="Segment"/>
</dbReference>
<proteinExistence type="predicted"/>